<evidence type="ECO:0000313" key="1">
    <source>
        <dbReference type="EMBL" id="MBP2437583.1"/>
    </source>
</evidence>
<evidence type="ECO:0008006" key="3">
    <source>
        <dbReference type="Google" id="ProtNLM"/>
    </source>
</evidence>
<gene>
    <name evidence="1" type="ORF">JOF34_002169</name>
</gene>
<name>A0ABS4ZKN2_9MICO</name>
<dbReference type="Pfam" id="PF18986">
    <property type="entry name" value="DUF5719"/>
    <property type="match status" value="1"/>
</dbReference>
<dbReference type="InterPro" id="IPR043777">
    <property type="entry name" value="DUF5719"/>
</dbReference>
<keyword evidence="2" id="KW-1185">Reference proteome</keyword>
<sequence>MKRTLTRRIAGTTFGLALTAAVVGAAVLPWPDITAAGVGNTTEAPHTIVTPVPGEALLACDGPILALGRDASDAQGLMAVTDPAIAALNARSEAPDTDGRTTIDGVGEATTIVQLPDGTDPIAVSGAGSALLNEPDITGFAASACRAPTPEAWLVGATVATGITDIVVVANPSEVAATVSLEVFGVDGRTRPPGGEFALPAGAARAIPVASISGAEQSPVVRVIASGAPVRASLQSSRVMTLDPVGVDVQAAAAPATSAVIPRLTITESAAESPDEPTALRLLSIEGVDAVADVTVVSESSGGVAFSATLELAADQPLSVDLADLAAGSYTVRVDAESPIVAAVRNVAGADYGWSVAAPELDETSLVTLPDAPEGQFQVAIANTGDEPVTVVVDRLDRDVSTRTLDIGVGRSASFRAFSEGTYRIDVSDGTVAASASHVVDGAIASFPVQPDPAEPEPVTVFH</sequence>
<dbReference type="RefSeq" id="WP_165133609.1">
    <property type="nucleotide sequence ID" value="NZ_CP049253.1"/>
</dbReference>
<dbReference type="Proteomes" id="UP001519362">
    <property type="component" value="Unassembled WGS sequence"/>
</dbReference>
<dbReference type="EMBL" id="JAGIOL010000001">
    <property type="protein sequence ID" value="MBP2437583.1"/>
    <property type="molecule type" value="Genomic_DNA"/>
</dbReference>
<organism evidence="1 2">
    <name type="scientific">Microbacterium amylolyticum</name>
    <dbReference type="NCBI Taxonomy" id="936337"/>
    <lineage>
        <taxon>Bacteria</taxon>
        <taxon>Bacillati</taxon>
        <taxon>Actinomycetota</taxon>
        <taxon>Actinomycetes</taxon>
        <taxon>Micrococcales</taxon>
        <taxon>Microbacteriaceae</taxon>
        <taxon>Microbacterium</taxon>
    </lineage>
</organism>
<comment type="caution">
    <text evidence="1">The sequence shown here is derived from an EMBL/GenBank/DDBJ whole genome shotgun (WGS) entry which is preliminary data.</text>
</comment>
<evidence type="ECO:0000313" key="2">
    <source>
        <dbReference type="Proteomes" id="UP001519362"/>
    </source>
</evidence>
<proteinExistence type="predicted"/>
<protein>
    <recommendedName>
        <fullName evidence="3">Large extracellular alpha-helical protein</fullName>
    </recommendedName>
</protein>
<accession>A0ABS4ZKN2</accession>
<reference evidence="1 2" key="1">
    <citation type="submission" date="2021-03" db="EMBL/GenBank/DDBJ databases">
        <title>Sequencing the genomes of 1000 actinobacteria strains.</title>
        <authorList>
            <person name="Klenk H.-P."/>
        </authorList>
    </citation>
    <scope>NUCLEOTIDE SEQUENCE [LARGE SCALE GENOMIC DNA]</scope>
    <source>
        <strain evidence="1 2">DSM 24221</strain>
    </source>
</reference>